<dbReference type="Gene3D" id="3.30.390.30">
    <property type="match status" value="1"/>
</dbReference>
<evidence type="ECO:0000256" key="6">
    <source>
        <dbReference type="ARBA" id="ARBA00022490"/>
    </source>
</evidence>
<dbReference type="GO" id="GO:0050660">
    <property type="term" value="F:flavin adenine dinucleotide binding"/>
    <property type="evidence" value="ECO:0007669"/>
    <property type="project" value="TreeGrafter"/>
</dbReference>
<evidence type="ECO:0000256" key="9">
    <source>
        <dbReference type="ARBA" id="ARBA00022857"/>
    </source>
</evidence>
<evidence type="ECO:0000256" key="13">
    <source>
        <dbReference type="PIRSR" id="PIRSR000350-3"/>
    </source>
</evidence>
<evidence type="ECO:0000256" key="1">
    <source>
        <dbReference type="ARBA" id="ARBA00002842"/>
    </source>
</evidence>
<keyword evidence="16" id="KW-0670">Pyruvate</keyword>
<dbReference type="GO" id="GO:0005829">
    <property type="term" value="C:cytosol"/>
    <property type="evidence" value="ECO:0007669"/>
    <property type="project" value="TreeGrafter"/>
</dbReference>
<reference evidence="16 17" key="1">
    <citation type="submission" date="2012-02" db="EMBL/GenBank/DDBJ databases">
        <title>Complete sequence of chromosome of Singulisphaera acidiphila DSM 18658.</title>
        <authorList>
            <consortium name="US DOE Joint Genome Institute (JGI-PGF)"/>
            <person name="Lucas S."/>
            <person name="Copeland A."/>
            <person name="Lapidus A."/>
            <person name="Glavina del Rio T."/>
            <person name="Dalin E."/>
            <person name="Tice H."/>
            <person name="Bruce D."/>
            <person name="Goodwin L."/>
            <person name="Pitluck S."/>
            <person name="Peters L."/>
            <person name="Ovchinnikova G."/>
            <person name="Chertkov O."/>
            <person name="Kyrpides N."/>
            <person name="Mavromatis K."/>
            <person name="Ivanova N."/>
            <person name="Brettin T."/>
            <person name="Detter J.C."/>
            <person name="Han C."/>
            <person name="Larimer F."/>
            <person name="Land M."/>
            <person name="Hauser L."/>
            <person name="Markowitz V."/>
            <person name="Cheng J.-F."/>
            <person name="Hugenholtz P."/>
            <person name="Woyke T."/>
            <person name="Wu D."/>
            <person name="Tindall B."/>
            <person name="Pomrenke H."/>
            <person name="Brambilla E."/>
            <person name="Klenk H.-P."/>
            <person name="Eisen J.A."/>
        </authorList>
    </citation>
    <scope>NUCLEOTIDE SEQUENCE [LARGE SCALE GENOMIC DNA]</scope>
    <source>
        <strain evidence="17">ATCC BAA-1392 / DSM 18658 / VKM B-2454 / MOB10</strain>
    </source>
</reference>
<dbReference type="PRINTS" id="PR00411">
    <property type="entry name" value="PNDRDTASEI"/>
</dbReference>
<evidence type="ECO:0000256" key="11">
    <source>
        <dbReference type="ARBA" id="ARBA00023027"/>
    </source>
</evidence>
<dbReference type="Gene3D" id="3.50.50.60">
    <property type="entry name" value="FAD/NAD(P)-binding domain"/>
    <property type="match status" value="2"/>
</dbReference>
<keyword evidence="13" id="KW-0547">Nucleotide-binding</keyword>
<dbReference type="AlphaFoldDB" id="L0DD99"/>
<dbReference type="EC" id="1.6.1.1" evidence="4"/>
<keyword evidence="8 13" id="KW-0274">FAD</keyword>
<evidence type="ECO:0000256" key="10">
    <source>
        <dbReference type="ARBA" id="ARBA00023002"/>
    </source>
</evidence>
<gene>
    <name evidence="16" type="ordered locus">Sinac_3058</name>
</gene>
<dbReference type="RefSeq" id="WP_015246487.1">
    <property type="nucleotide sequence ID" value="NC_019892.1"/>
</dbReference>
<dbReference type="Pfam" id="PF07992">
    <property type="entry name" value="Pyr_redox_2"/>
    <property type="match status" value="1"/>
</dbReference>
<dbReference type="PIRSF" id="PIRSF000350">
    <property type="entry name" value="Mercury_reductase_MerA"/>
    <property type="match status" value="1"/>
</dbReference>
<evidence type="ECO:0000256" key="5">
    <source>
        <dbReference type="ARBA" id="ARBA00016603"/>
    </source>
</evidence>
<dbReference type="Pfam" id="PF02852">
    <property type="entry name" value="Pyr_redox_dim"/>
    <property type="match status" value="1"/>
</dbReference>
<keyword evidence="11 13" id="KW-0520">NAD</keyword>
<dbReference type="SUPFAM" id="SSF55424">
    <property type="entry name" value="FAD/NAD-linked reductases, dimerisation (C-terminal) domain"/>
    <property type="match status" value="1"/>
</dbReference>
<proteinExistence type="inferred from homology"/>
<comment type="function">
    <text evidence="1">Conversion of NADPH, generated by peripheral catabolic pathways, to NADH, which can enter the respiratory chain for energy generation.</text>
</comment>
<protein>
    <recommendedName>
        <fullName evidence="5">Soluble pyridine nucleotide transhydrogenase</fullName>
        <ecNumber evidence="4">1.6.1.1</ecNumber>
    </recommendedName>
    <alternativeName>
        <fullName evidence="12">NAD(P)(+) transhydrogenase [B-specific]</fullName>
    </alternativeName>
</protein>
<evidence type="ECO:0000256" key="12">
    <source>
        <dbReference type="ARBA" id="ARBA00031183"/>
    </source>
</evidence>
<dbReference type="PRINTS" id="PR00368">
    <property type="entry name" value="FADPNR"/>
</dbReference>
<comment type="subcellular location">
    <subcellularLocation>
        <location evidence="2">Cytoplasm</location>
    </subcellularLocation>
</comment>
<feature type="binding site" evidence="13">
    <location>
        <position position="269"/>
    </location>
    <ligand>
        <name>NAD(+)</name>
        <dbReference type="ChEBI" id="CHEBI:57540"/>
    </ligand>
</feature>
<evidence type="ECO:0000256" key="7">
    <source>
        <dbReference type="ARBA" id="ARBA00022630"/>
    </source>
</evidence>
<evidence type="ECO:0000256" key="8">
    <source>
        <dbReference type="ARBA" id="ARBA00022827"/>
    </source>
</evidence>
<feature type="binding site" evidence="13">
    <location>
        <begin position="183"/>
        <end position="190"/>
    </location>
    <ligand>
        <name>NAD(+)</name>
        <dbReference type="ChEBI" id="CHEBI:57540"/>
    </ligand>
</feature>
<dbReference type="InterPro" id="IPR023753">
    <property type="entry name" value="FAD/NAD-binding_dom"/>
</dbReference>
<dbReference type="FunFam" id="3.30.390.30:FF:000001">
    <property type="entry name" value="Dihydrolipoyl dehydrogenase"/>
    <property type="match status" value="1"/>
</dbReference>
<evidence type="ECO:0000259" key="15">
    <source>
        <dbReference type="Pfam" id="PF07992"/>
    </source>
</evidence>
<dbReference type="EMBL" id="CP003364">
    <property type="protein sequence ID" value="AGA27339.1"/>
    <property type="molecule type" value="Genomic_DNA"/>
</dbReference>
<keyword evidence="9" id="KW-0521">NADP</keyword>
<evidence type="ECO:0000256" key="3">
    <source>
        <dbReference type="ARBA" id="ARBA00007532"/>
    </source>
</evidence>
<dbReference type="PANTHER" id="PTHR22912:SF93">
    <property type="entry name" value="SOLUBLE PYRIDINE NUCLEOTIDE TRANSHYDROGENASE"/>
    <property type="match status" value="1"/>
</dbReference>
<dbReference type="eggNOG" id="COG1249">
    <property type="taxonomic scope" value="Bacteria"/>
</dbReference>
<dbReference type="KEGG" id="saci:Sinac_3058"/>
<evidence type="ECO:0000313" key="16">
    <source>
        <dbReference type="EMBL" id="AGA27339.1"/>
    </source>
</evidence>
<dbReference type="InterPro" id="IPR001100">
    <property type="entry name" value="Pyr_nuc-diS_OxRdtase"/>
</dbReference>
<feature type="binding site" evidence="13">
    <location>
        <position position="310"/>
    </location>
    <ligand>
        <name>FAD</name>
        <dbReference type="ChEBI" id="CHEBI:57692"/>
    </ligand>
</feature>
<keyword evidence="7" id="KW-0285">Flavoprotein</keyword>
<keyword evidence="10" id="KW-0560">Oxidoreductase</keyword>
<keyword evidence="6" id="KW-0963">Cytoplasm</keyword>
<dbReference type="InterPro" id="IPR036188">
    <property type="entry name" value="FAD/NAD-bd_sf"/>
</dbReference>
<organism evidence="16 17">
    <name type="scientific">Singulisphaera acidiphila (strain ATCC BAA-1392 / DSM 18658 / VKM B-2454 / MOB10)</name>
    <dbReference type="NCBI Taxonomy" id="886293"/>
    <lineage>
        <taxon>Bacteria</taxon>
        <taxon>Pseudomonadati</taxon>
        <taxon>Planctomycetota</taxon>
        <taxon>Planctomycetia</taxon>
        <taxon>Isosphaerales</taxon>
        <taxon>Isosphaeraceae</taxon>
        <taxon>Singulisphaera</taxon>
    </lineage>
</organism>
<accession>L0DD99</accession>
<evidence type="ECO:0000259" key="14">
    <source>
        <dbReference type="Pfam" id="PF02852"/>
    </source>
</evidence>
<dbReference type="GO" id="GO:0004148">
    <property type="term" value="F:dihydrolipoyl dehydrogenase (NADH) activity"/>
    <property type="evidence" value="ECO:0007669"/>
    <property type="project" value="TreeGrafter"/>
</dbReference>
<dbReference type="SUPFAM" id="SSF51905">
    <property type="entry name" value="FAD/NAD(P)-binding domain"/>
    <property type="match status" value="1"/>
</dbReference>
<dbReference type="InterPro" id="IPR016156">
    <property type="entry name" value="FAD/NAD-linked_Rdtase_dimer_sf"/>
</dbReference>
<dbReference type="GO" id="GO:0003957">
    <property type="term" value="F:NAD(P)+ transhydrogenase (Si-specific) activity"/>
    <property type="evidence" value="ECO:0007669"/>
    <property type="project" value="UniProtKB-EC"/>
</dbReference>
<feature type="binding site" evidence="13">
    <location>
        <position position="206"/>
    </location>
    <ligand>
        <name>NAD(+)</name>
        <dbReference type="ChEBI" id="CHEBI:57540"/>
    </ligand>
</feature>
<dbReference type="OrthoDB" id="230580at2"/>
<dbReference type="InterPro" id="IPR004099">
    <property type="entry name" value="Pyr_nucl-diS_OxRdtase_dimer"/>
</dbReference>
<sequence length="466" mass="50454">MDSSKFDLIVIGSGPAGEKGAAQAAYFGKSVALIEKEPELGGAAANTGTLPSKTLRETALFLSGFRNRDLSGVNLSIKHQVTIRDFLVHEQHVTQEERVRILDNLSRHHVQLFRGTGSFVDAHTISIRSNDGSETRIQGDVVLIAVGSSPFRPPIYPFEDPRVWDSDTILQLQHMPKSMLVVGGGVIGCEYACMFAILGIEVTVVEQRGRAVGSLDAEIAASLQSQMESIGIRFLFNDSVESVHAGEEIDVQLKSGLALKPGAILVSSGRNGNTHDLGLDRVGVVVNERGVVNVNARYQTEAPHVYAAGDVIGSPALASTAMEQARVAMVNAFDLKYKSDMAVILPYGIYTIPECSMAGETEESLKKKGIDYVVGKATYDTNARGHIIGDDKGFLKLLFATEDMRLLGVHIIGEQATELVHVGLTALLLKQGADLFIQTCYNYPTLTELYKYATYDALGRRAAQKK</sequence>
<feature type="binding site" evidence="13">
    <location>
        <position position="117"/>
    </location>
    <ligand>
        <name>FAD</name>
        <dbReference type="ChEBI" id="CHEBI:57692"/>
    </ligand>
</feature>
<name>L0DD99_SINAD</name>
<feature type="domain" description="FAD/NAD(P)-binding" evidence="15">
    <location>
        <begin position="6"/>
        <end position="325"/>
    </location>
</feature>
<dbReference type="InterPro" id="IPR050151">
    <property type="entry name" value="Class-I_Pyr_Nuc-Dis_Oxidored"/>
</dbReference>
<evidence type="ECO:0000256" key="2">
    <source>
        <dbReference type="ARBA" id="ARBA00004496"/>
    </source>
</evidence>
<keyword evidence="17" id="KW-1185">Reference proteome</keyword>
<dbReference type="PANTHER" id="PTHR22912">
    <property type="entry name" value="DISULFIDE OXIDOREDUCTASE"/>
    <property type="match status" value="1"/>
</dbReference>
<comment type="cofactor">
    <cofactor evidence="13">
        <name>FAD</name>
        <dbReference type="ChEBI" id="CHEBI:57692"/>
    </cofactor>
    <text evidence="13">Binds 1 FAD per subunit.</text>
</comment>
<evidence type="ECO:0000313" key="17">
    <source>
        <dbReference type="Proteomes" id="UP000010798"/>
    </source>
</evidence>
<comment type="similarity">
    <text evidence="3">Belongs to the class-I pyridine nucleotide-disulfide oxidoreductase family.</text>
</comment>
<dbReference type="GO" id="GO:0006103">
    <property type="term" value="P:2-oxoglutarate metabolic process"/>
    <property type="evidence" value="ECO:0007669"/>
    <property type="project" value="TreeGrafter"/>
</dbReference>
<feature type="binding site" evidence="13">
    <location>
        <position position="53"/>
    </location>
    <ligand>
        <name>FAD</name>
        <dbReference type="ChEBI" id="CHEBI:57692"/>
    </ligand>
</feature>
<dbReference type="HOGENOM" id="CLU_016755_0_0_0"/>
<dbReference type="STRING" id="886293.Sinac_3058"/>
<feature type="domain" description="Pyridine nucleotide-disulphide oxidoreductase dimerisation" evidence="14">
    <location>
        <begin position="346"/>
        <end position="452"/>
    </location>
</feature>
<dbReference type="Proteomes" id="UP000010798">
    <property type="component" value="Chromosome"/>
</dbReference>
<dbReference type="NCBIfam" id="NF003585">
    <property type="entry name" value="PRK05249.1"/>
    <property type="match status" value="1"/>
</dbReference>
<evidence type="ECO:0000256" key="4">
    <source>
        <dbReference type="ARBA" id="ARBA00012772"/>
    </source>
</evidence>